<dbReference type="AlphaFoldDB" id="A0A1Q9C9S8"/>
<protein>
    <submittedName>
        <fullName evidence="2">Uncharacterized protein</fullName>
    </submittedName>
</protein>
<reference evidence="2 3" key="1">
    <citation type="submission" date="2016-02" db="EMBL/GenBank/DDBJ databases">
        <title>Genome analysis of coral dinoflagellate symbionts highlights evolutionary adaptations to a symbiotic lifestyle.</title>
        <authorList>
            <person name="Aranda M."/>
            <person name="Li Y."/>
            <person name="Liew Y.J."/>
            <person name="Baumgarten S."/>
            <person name="Simakov O."/>
            <person name="Wilson M."/>
            <person name="Piel J."/>
            <person name="Ashoor H."/>
            <person name="Bougouffa S."/>
            <person name="Bajic V.B."/>
            <person name="Ryu T."/>
            <person name="Ravasi T."/>
            <person name="Bayer T."/>
            <person name="Micklem G."/>
            <person name="Kim H."/>
            <person name="Bhak J."/>
            <person name="Lajeunesse T.C."/>
            <person name="Voolstra C.R."/>
        </authorList>
    </citation>
    <scope>NUCLEOTIDE SEQUENCE [LARGE SCALE GENOMIC DNA]</scope>
    <source>
        <strain evidence="2 3">CCMP2467</strain>
    </source>
</reference>
<name>A0A1Q9C9S8_SYMMI</name>
<comment type="caution">
    <text evidence="2">The sequence shown here is derived from an EMBL/GenBank/DDBJ whole genome shotgun (WGS) entry which is preliminary data.</text>
</comment>
<dbReference type="EMBL" id="LSRX01001459">
    <property type="protein sequence ID" value="OLP79668.1"/>
    <property type="molecule type" value="Genomic_DNA"/>
</dbReference>
<gene>
    <name evidence="2" type="ORF">AK812_SmicGene40019</name>
</gene>
<evidence type="ECO:0000313" key="2">
    <source>
        <dbReference type="EMBL" id="OLP79668.1"/>
    </source>
</evidence>
<feature type="compositionally biased region" description="Low complexity" evidence="1">
    <location>
        <begin position="109"/>
        <end position="122"/>
    </location>
</feature>
<sequence length="302" mass="33626">MSVIWQQSPVLKRGEGWTLLRADGKAIFGQLFESTMLEPRLVKTSLRDQRPTRWPSGTLLLSRLRKLTAPKSTEKSVSTAAMAGKRTPPRSPALAGKRTPSLSPVLAGKRSASLSPRRASPSRKLFFSHVPMKAPSNRSPKTEPGATKRLGEILGLQSSTTPRSKRRISRLSDAAQTDAGAKQFLRSRRRACRPKELKLRDGAWPPEVFELVKSVFGISTFFLEKEILFHTVTKIAAVLRRSLRRKARRKGEAILKCLVQEYRARSVGSWRPWLLLLLHAGTLPASFINQSGPFFARGTILG</sequence>
<evidence type="ECO:0000313" key="3">
    <source>
        <dbReference type="Proteomes" id="UP000186817"/>
    </source>
</evidence>
<feature type="region of interest" description="Disordered" evidence="1">
    <location>
        <begin position="68"/>
        <end position="122"/>
    </location>
</feature>
<dbReference type="Proteomes" id="UP000186817">
    <property type="component" value="Unassembled WGS sequence"/>
</dbReference>
<accession>A0A1Q9C9S8</accession>
<evidence type="ECO:0000256" key="1">
    <source>
        <dbReference type="SAM" id="MobiDB-lite"/>
    </source>
</evidence>
<proteinExistence type="predicted"/>
<keyword evidence="3" id="KW-1185">Reference proteome</keyword>
<organism evidence="2 3">
    <name type="scientific">Symbiodinium microadriaticum</name>
    <name type="common">Dinoflagellate</name>
    <name type="synonym">Zooxanthella microadriatica</name>
    <dbReference type="NCBI Taxonomy" id="2951"/>
    <lineage>
        <taxon>Eukaryota</taxon>
        <taxon>Sar</taxon>
        <taxon>Alveolata</taxon>
        <taxon>Dinophyceae</taxon>
        <taxon>Suessiales</taxon>
        <taxon>Symbiodiniaceae</taxon>
        <taxon>Symbiodinium</taxon>
    </lineage>
</organism>